<evidence type="ECO:0000313" key="1">
    <source>
        <dbReference type="Ensembl" id="ENSOARP00020006369.2"/>
    </source>
</evidence>
<proteinExistence type="predicted"/>
<reference evidence="1" key="1">
    <citation type="submission" date="2020-11" db="EMBL/GenBank/DDBJ databases">
        <authorList>
            <person name="Davenport K.M."/>
            <person name="Bickhart D.M."/>
            <person name="Smith T.P.L."/>
            <person name="Murdoch B.M."/>
            <person name="Rosen B.D."/>
        </authorList>
    </citation>
    <scope>NUCLEOTIDE SEQUENCE [LARGE SCALE GENOMIC DNA]</scope>
    <source>
        <strain evidence="1">OAR_USU_Benz2616</strain>
    </source>
</reference>
<sequence>MWAPAQPGTARVAMAELQQLRVQEAVDSMVKSLERENIRKMQPADPGRGVPGVVAAPLEALLTLRTGASAERMKSVSPRHAQGRLPPAPKARPGRGCPLARVGKPPGVRCSASPTFPSCAAASQGLMFRCSAACCEESQASMQQVHQCIERCHAPLAQAQALVTSELEKFQDRLARCTMYCNDKAKDSIDAGSKELHVKRQLETCVTKCVDDHMNLIPTMTRKMKESLSSIGK</sequence>
<reference evidence="1" key="3">
    <citation type="submission" date="2025-09" db="UniProtKB">
        <authorList>
            <consortium name="Ensembl"/>
        </authorList>
    </citation>
    <scope>IDENTIFICATION</scope>
</reference>
<accession>A0AC11AXZ7</accession>
<organism evidence="1">
    <name type="scientific">Ovis aries</name>
    <name type="common">Sheep</name>
    <dbReference type="NCBI Taxonomy" id="9940"/>
    <lineage>
        <taxon>Eukaryota</taxon>
        <taxon>Metazoa</taxon>
        <taxon>Chordata</taxon>
        <taxon>Craniata</taxon>
        <taxon>Vertebrata</taxon>
        <taxon>Euteleostomi</taxon>
        <taxon>Mammalia</taxon>
        <taxon>Eutheria</taxon>
        <taxon>Laurasiatheria</taxon>
        <taxon>Artiodactyla</taxon>
        <taxon>Ruminantia</taxon>
        <taxon>Pecora</taxon>
        <taxon>Bovidae</taxon>
        <taxon>Caprinae</taxon>
        <taxon>Ovis</taxon>
    </lineage>
</organism>
<gene>
    <name evidence="1" type="primary">FAM136A</name>
</gene>
<dbReference type="Ensembl" id="ENSOART00020007694.2">
    <property type="protein sequence ID" value="ENSOARP00020006369.2"/>
    <property type="gene ID" value="ENSOARG00020005043.2"/>
</dbReference>
<reference evidence="1" key="2">
    <citation type="submission" date="2025-08" db="UniProtKB">
        <authorList>
            <consortium name="Ensembl"/>
        </authorList>
    </citation>
    <scope>IDENTIFICATION</scope>
</reference>
<name>A0AC11AXZ7_SHEEP</name>
<protein>
    <submittedName>
        <fullName evidence="1">Uncharacterized protein</fullName>
    </submittedName>
</protein>